<dbReference type="Proteomes" id="UP000436088">
    <property type="component" value="Unassembled WGS sequence"/>
</dbReference>
<comment type="caution">
    <text evidence="2">The sequence shown here is derived from an EMBL/GenBank/DDBJ whole genome shotgun (WGS) entry which is preliminary data.</text>
</comment>
<protein>
    <recommendedName>
        <fullName evidence="4">Retrotransposon Copia-like N-terminal domain-containing protein</fullName>
    </recommendedName>
</protein>
<dbReference type="PANTHER" id="PTHR47481:SF30">
    <property type="entry name" value="CCHC-TYPE DOMAIN-CONTAINING PROTEIN"/>
    <property type="match status" value="1"/>
</dbReference>
<dbReference type="AlphaFoldDB" id="A0A6A2XSG1"/>
<name>A0A6A2XSG1_HIBSY</name>
<evidence type="ECO:0000313" key="2">
    <source>
        <dbReference type="EMBL" id="KAE8656854.1"/>
    </source>
</evidence>
<accession>A0A6A2XSG1</accession>
<feature type="region of interest" description="Disordered" evidence="1">
    <location>
        <begin position="362"/>
        <end position="383"/>
    </location>
</feature>
<organism evidence="2 3">
    <name type="scientific">Hibiscus syriacus</name>
    <name type="common">Rose of Sharon</name>
    <dbReference type="NCBI Taxonomy" id="106335"/>
    <lineage>
        <taxon>Eukaryota</taxon>
        <taxon>Viridiplantae</taxon>
        <taxon>Streptophyta</taxon>
        <taxon>Embryophyta</taxon>
        <taxon>Tracheophyta</taxon>
        <taxon>Spermatophyta</taxon>
        <taxon>Magnoliopsida</taxon>
        <taxon>eudicotyledons</taxon>
        <taxon>Gunneridae</taxon>
        <taxon>Pentapetalae</taxon>
        <taxon>rosids</taxon>
        <taxon>malvids</taxon>
        <taxon>Malvales</taxon>
        <taxon>Malvaceae</taxon>
        <taxon>Malvoideae</taxon>
        <taxon>Hibiscus</taxon>
    </lineage>
</organism>
<dbReference type="EMBL" id="VEPZ02001762">
    <property type="protein sequence ID" value="KAE8656854.1"/>
    <property type="molecule type" value="Genomic_DNA"/>
</dbReference>
<gene>
    <name evidence="2" type="ORF">F3Y22_tig00116997pilonHSYRG00468</name>
</gene>
<sequence>MDSSISTSFSHKKINVVLDEMNYLLWKQQILLTVRSHRLERLLIGTLQSPSETILDNTGVIRVNDAFEDFVAQDSALASWLLSTIIPHLLPHFVDAESAAAVWSVMQQLFASRSTTAAMSLHCKLQSLRKGNDNMRVYLTRVKEVCDALASCGSAVSHVGHVASILKGLPREYQPFMAVITTMKETLSLDNLYIVLLDAEAQLAGFDEQFDYAPMAANVAERVEGQTAEVEGEPRFNASYVANSVTWLIDAGIVMMKSLCVLHLSLKLIKDSLSMHTTLLLKPQTWDVNAVKVVDSGATHHITPDAANVSNPAEFRGPVVADVRQWNINDAAPTTIRGDAHIDNAHGDNAHGAAESAHDIAHGTEPVGDNAHVEDTSSAGTSS</sequence>
<evidence type="ECO:0000256" key="1">
    <source>
        <dbReference type="SAM" id="MobiDB-lite"/>
    </source>
</evidence>
<dbReference type="Pfam" id="PF14223">
    <property type="entry name" value="Retrotran_gag_2"/>
    <property type="match status" value="1"/>
</dbReference>
<keyword evidence="3" id="KW-1185">Reference proteome</keyword>
<reference evidence="2" key="1">
    <citation type="submission" date="2019-09" db="EMBL/GenBank/DDBJ databases">
        <title>Draft genome information of white flower Hibiscus syriacus.</title>
        <authorList>
            <person name="Kim Y.-M."/>
        </authorList>
    </citation>
    <scope>NUCLEOTIDE SEQUENCE [LARGE SCALE GENOMIC DNA]</scope>
    <source>
        <strain evidence="2">YM2019G1</strain>
    </source>
</reference>
<evidence type="ECO:0000313" key="3">
    <source>
        <dbReference type="Proteomes" id="UP000436088"/>
    </source>
</evidence>
<dbReference type="PANTHER" id="PTHR47481">
    <property type="match status" value="1"/>
</dbReference>
<evidence type="ECO:0008006" key="4">
    <source>
        <dbReference type="Google" id="ProtNLM"/>
    </source>
</evidence>
<proteinExistence type="predicted"/>